<dbReference type="Proteomes" id="UP000749293">
    <property type="component" value="Unassembled WGS sequence"/>
</dbReference>
<dbReference type="EMBL" id="JAANYQ010000015">
    <property type="protein sequence ID" value="KAF4120716.1"/>
    <property type="molecule type" value="Genomic_DNA"/>
</dbReference>
<dbReference type="OrthoDB" id="1747252at2759"/>
<keyword evidence="5" id="KW-1185">Reference proteome</keyword>
<dbReference type="CDD" id="cd00403">
    <property type="entry name" value="Ribosomal_L1"/>
    <property type="match status" value="1"/>
</dbReference>
<evidence type="ECO:0000313" key="5">
    <source>
        <dbReference type="Proteomes" id="UP000749293"/>
    </source>
</evidence>
<dbReference type="Pfam" id="PF00687">
    <property type="entry name" value="Ribosomal_L1"/>
    <property type="match status" value="1"/>
</dbReference>
<reference evidence="4" key="1">
    <citation type="submission" date="2020-03" db="EMBL/GenBank/DDBJ databases">
        <title>Site-based positive gene gene selection in Geosmithia morbida across the United States reveals a broad range of putative effectors and factors for local host and environmental adapation.</title>
        <authorList>
            <person name="Onufrak A."/>
            <person name="Murdoch R.W."/>
            <person name="Gazis R."/>
            <person name="Huff M."/>
            <person name="Staton M."/>
            <person name="Klingeman W."/>
            <person name="Hadziabdic D."/>
        </authorList>
    </citation>
    <scope>NUCLEOTIDE SEQUENCE</scope>
    <source>
        <strain evidence="4">1262</strain>
    </source>
</reference>
<dbReference type="Gene3D" id="3.30.190.20">
    <property type="match status" value="1"/>
</dbReference>
<keyword evidence="2 4" id="KW-0689">Ribosomal protein</keyword>
<comment type="similarity">
    <text evidence="1">Belongs to the universal ribosomal protein uL1 family.</text>
</comment>
<sequence length="301" mass="33131">MAPIDRCLASMARLSIAQPLMRPAVPTIPRFLAPSLVQSRQASVVRIKGKPKKKKVLSKDFKRHRIQKTDFPQFSLCEAMRILRAYEVGQNPGSVKYETHIHLKTLRNGPVIKSSIRLPNPVQSEWQIAVICPEGSEVATAATAAGAKAVGEETLFEAIRQGNIEFDRLLCHESSEAALNKAGLGRILGPKGLMPSHRMQTITKDVVRAMRDSAGSSEYREKQGVIRMAIGQLSNTPDQLRQNVEAVVKKIRAQCADMSEDVPKEIHEVILSTTNGPAISLNGKFKDAEDKTLPEHLASVM</sequence>
<protein>
    <submittedName>
        <fullName evidence="4">Large subunit ribosomal protein L1</fullName>
    </submittedName>
</protein>
<dbReference type="SUPFAM" id="SSF56808">
    <property type="entry name" value="Ribosomal protein L1"/>
    <property type="match status" value="1"/>
</dbReference>
<dbReference type="Gene3D" id="3.40.50.790">
    <property type="match status" value="1"/>
</dbReference>
<dbReference type="AlphaFoldDB" id="A0A9P4YS98"/>
<gene>
    <name evidence="4" type="ORF">GMORB2_2720</name>
</gene>
<dbReference type="GO" id="GO:0003735">
    <property type="term" value="F:structural constituent of ribosome"/>
    <property type="evidence" value="ECO:0007669"/>
    <property type="project" value="TreeGrafter"/>
</dbReference>
<name>A0A9P4YS98_9HYPO</name>
<accession>A0A9P4YS98</accession>
<dbReference type="GO" id="GO:0005762">
    <property type="term" value="C:mitochondrial large ribosomal subunit"/>
    <property type="evidence" value="ECO:0007669"/>
    <property type="project" value="TreeGrafter"/>
</dbReference>
<dbReference type="RefSeq" id="XP_035319368.1">
    <property type="nucleotide sequence ID" value="XM_035464698.1"/>
</dbReference>
<organism evidence="4 5">
    <name type="scientific">Geosmithia morbida</name>
    <dbReference type="NCBI Taxonomy" id="1094350"/>
    <lineage>
        <taxon>Eukaryota</taxon>
        <taxon>Fungi</taxon>
        <taxon>Dikarya</taxon>
        <taxon>Ascomycota</taxon>
        <taxon>Pezizomycotina</taxon>
        <taxon>Sordariomycetes</taxon>
        <taxon>Hypocreomycetidae</taxon>
        <taxon>Hypocreales</taxon>
        <taxon>Bionectriaceae</taxon>
        <taxon>Geosmithia</taxon>
    </lineage>
</organism>
<evidence type="ECO:0000256" key="2">
    <source>
        <dbReference type="ARBA" id="ARBA00022980"/>
    </source>
</evidence>
<dbReference type="GeneID" id="55968950"/>
<dbReference type="PANTHER" id="PTHR36427">
    <property type="entry name" value="54S RIBOSOMAL PROTEIN L1, MITOCHONDRIAL"/>
    <property type="match status" value="1"/>
</dbReference>
<dbReference type="InterPro" id="IPR023674">
    <property type="entry name" value="Ribosomal_uL1-like"/>
</dbReference>
<evidence type="ECO:0000256" key="3">
    <source>
        <dbReference type="ARBA" id="ARBA00023274"/>
    </source>
</evidence>
<evidence type="ECO:0000313" key="4">
    <source>
        <dbReference type="EMBL" id="KAF4120716.1"/>
    </source>
</evidence>
<keyword evidence="3" id="KW-0687">Ribonucleoprotein</keyword>
<dbReference type="PANTHER" id="PTHR36427:SF3">
    <property type="entry name" value="LARGE RIBOSOMAL SUBUNIT PROTEIN UL1M"/>
    <property type="match status" value="1"/>
</dbReference>
<evidence type="ECO:0000256" key="1">
    <source>
        <dbReference type="ARBA" id="ARBA00010531"/>
    </source>
</evidence>
<dbReference type="InterPro" id="IPR028364">
    <property type="entry name" value="Ribosomal_uL1/biogenesis"/>
</dbReference>
<comment type="caution">
    <text evidence="4">The sequence shown here is derived from an EMBL/GenBank/DDBJ whole genome shotgun (WGS) entry which is preliminary data.</text>
</comment>
<proteinExistence type="inferred from homology"/>
<dbReference type="InterPro" id="IPR016095">
    <property type="entry name" value="Ribosomal_uL1_3-a/b-sand"/>
</dbReference>
<dbReference type="FunFam" id="3.40.50.790:FF:000001">
    <property type="entry name" value="50S ribosomal protein L1"/>
    <property type="match status" value="1"/>
</dbReference>